<reference evidence="1 2" key="1">
    <citation type="submission" date="2020-07" db="EMBL/GenBank/DDBJ databases">
        <title>Sequencing the genomes of 1000 actinobacteria strains.</title>
        <authorList>
            <person name="Klenk H.-P."/>
        </authorList>
    </citation>
    <scope>NUCLEOTIDE SEQUENCE [LARGE SCALE GENOMIC DNA]</scope>
    <source>
        <strain evidence="1 2">DSM 7487</strain>
    </source>
</reference>
<dbReference type="Pfam" id="PF13671">
    <property type="entry name" value="AAA_33"/>
    <property type="match status" value="1"/>
</dbReference>
<keyword evidence="1" id="KW-0418">Kinase</keyword>
<dbReference type="AlphaFoldDB" id="A0A7Y9DKZ5"/>
<accession>A0A7Y9DKZ5</accession>
<organism evidence="1 2">
    <name type="scientific">Kineococcus aurantiacus</name>
    <dbReference type="NCBI Taxonomy" id="37633"/>
    <lineage>
        <taxon>Bacteria</taxon>
        <taxon>Bacillati</taxon>
        <taxon>Actinomycetota</taxon>
        <taxon>Actinomycetes</taxon>
        <taxon>Kineosporiales</taxon>
        <taxon>Kineosporiaceae</taxon>
        <taxon>Kineococcus</taxon>
    </lineage>
</organism>
<proteinExistence type="predicted"/>
<dbReference type="Proteomes" id="UP000521922">
    <property type="component" value="Unassembled WGS sequence"/>
</dbReference>
<dbReference type="SUPFAM" id="SSF52540">
    <property type="entry name" value="P-loop containing nucleoside triphosphate hydrolases"/>
    <property type="match status" value="1"/>
</dbReference>
<sequence>MGRATAILMVGLPGAGKTTRARELEEQRGALRLTPDEWMIPLFGSTQPEGRRDVLEGRLLWTALRAAERGLDVVVDFGLWGRDERTALRWLFAAVGADCRVEYLPVDHETQRARVRRRSARTPEQAFAMSPEELLDWRRRFQEPTAGELSGAPLPAAPHPHATWSAWAAARWPSLPDAYGHRAP</sequence>
<comment type="caution">
    <text evidence="1">The sequence shown here is derived from an EMBL/GenBank/DDBJ whole genome shotgun (WGS) entry which is preliminary data.</text>
</comment>
<gene>
    <name evidence="1" type="ORF">BJ968_002059</name>
</gene>
<dbReference type="Gene3D" id="3.40.50.300">
    <property type="entry name" value="P-loop containing nucleotide triphosphate hydrolases"/>
    <property type="match status" value="1"/>
</dbReference>
<dbReference type="RefSeq" id="WP_218884980.1">
    <property type="nucleotide sequence ID" value="NZ_BAAAGN010000004.1"/>
</dbReference>
<evidence type="ECO:0000313" key="1">
    <source>
        <dbReference type="EMBL" id="NYD22519.1"/>
    </source>
</evidence>
<protein>
    <submittedName>
        <fullName evidence="1">Putative kinase</fullName>
    </submittedName>
</protein>
<dbReference type="EMBL" id="JACCBB010000001">
    <property type="protein sequence ID" value="NYD22519.1"/>
    <property type="molecule type" value="Genomic_DNA"/>
</dbReference>
<keyword evidence="1" id="KW-0808">Transferase</keyword>
<name>A0A7Y9DKZ5_9ACTN</name>
<dbReference type="GO" id="GO:0016301">
    <property type="term" value="F:kinase activity"/>
    <property type="evidence" value="ECO:0007669"/>
    <property type="project" value="UniProtKB-KW"/>
</dbReference>
<evidence type="ECO:0000313" key="2">
    <source>
        <dbReference type="Proteomes" id="UP000521922"/>
    </source>
</evidence>
<dbReference type="InterPro" id="IPR027417">
    <property type="entry name" value="P-loop_NTPase"/>
</dbReference>
<keyword evidence="2" id="KW-1185">Reference proteome</keyword>